<evidence type="ECO:0000256" key="4">
    <source>
        <dbReference type="ARBA" id="ARBA00022692"/>
    </source>
</evidence>
<evidence type="ECO:0000256" key="5">
    <source>
        <dbReference type="ARBA" id="ARBA00022989"/>
    </source>
</evidence>
<protein>
    <recommendedName>
        <fullName evidence="7">Solute carrier family 40 member</fullName>
    </recommendedName>
</protein>
<evidence type="ECO:0000256" key="6">
    <source>
        <dbReference type="ARBA" id="ARBA00023136"/>
    </source>
</evidence>
<keyword evidence="9" id="KW-1185">Reference proteome</keyword>
<organism evidence="8 9">
    <name type="scientific">Gossypium armourianum</name>
    <dbReference type="NCBI Taxonomy" id="34283"/>
    <lineage>
        <taxon>Eukaryota</taxon>
        <taxon>Viridiplantae</taxon>
        <taxon>Streptophyta</taxon>
        <taxon>Embryophyta</taxon>
        <taxon>Tracheophyta</taxon>
        <taxon>Spermatophyta</taxon>
        <taxon>Magnoliopsida</taxon>
        <taxon>eudicotyledons</taxon>
        <taxon>Gunneridae</taxon>
        <taxon>Pentapetalae</taxon>
        <taxon>rosids</taxon>
        <taxon>malvids</taxon>
        <taxon>Malvales</taxon>
        <taxon>Malvaceae</taxon>
        <taxon>Malvoideae</taxon>
        <taxon>Gossypium</taxon>
    </lineage>
</organism>
<feature type="transmembrane region" description="Helical" evidence="7">
    <location>
        <begin position="537"/>
        <end position="556"/>
    </location>
</feature>
<dbReference type="PANTHER" id="PTHR11660:SF53">
    <property type="entry name" value="SOLUTE CARRIER FAMILY 40 MEMBER 3, CHLOROPLASTIC"/>
    <property type="match status" value="1"/>
</dbReference>
<feature type="transmembrane region" description="Helical" evidence="7">
    <location>
        <begin position="222"/>
        <end position="246"/>
    </location>
</feature>
<dbReference type="GO" id="GO:0016020">
    <property type="term" value="C:membrane"/>
    <property type="evidence" value="ECO:0007669"/>
    <property type="project" value="UniProtKB-SubCell"/>
</dbReference>
<feature type="transmembrane region" description="Helical" evidence="7">
    <location>
        <begin position="154"/>
        <end position="176"/>
    </location>
</feature>
<dbReference type="Pfam" id="PF06963">
    <property type="entry name" value="FPN1"/>
    <property type="match status" value="2"/>
</dbReference>
<evidence type="ECO:0000256" key="2">
    <source>
        <dbReference type="ARBA" id="ARBA00006279"/>
    </source>
</evidence>
<feature type="transmembrane region" description="Helical" evidence="7">
    <location>
        <begin position="509"/>
        <end position="531"/>
    </location>
</feature>
<dbReference type="InterPro" id="IPR036259">
    <property type="entry name" value="MFS_trans_sf"/>
</dbReference>
<dbReference type="EMBL" id="JABFAE010000013">
    <property type="protein sequence ID" value="MBA0843647.1"/>
    <property type="molecule type" value="Genomic_DNA"/>
</dbReference>
<comment type="similarity">
    <text evidence="2 7">Belongs to the ferroportin (FP) (TC 2.A.100) family. SLC40A subfamily.</text>
</comment>
<feature type="transmembrane region" description="Helical" evidence="7">
    <location>
        <begin position="188"/>
        <end position="210"/>
    </location>
</feature>
<comment type="function">
    <text evidence="7">May be involved in iron transport and iron homeostasis.</text>
</comment>
<dbReference type="Proteomes" id="UP000593575">
    <property type="component" value="Unassembled WGS sequence"/>
</dbReference>
<dbReference type="PANTHER" id="PTHR11660">
    <property type="entry name" value="SOLUTE CARRIER FAMILY 40 MEMBER"/>
    <property type="match status" value="1"/>
</dbReference>
<evidence type="ECO:0000313" key="8">
    <source>
        <dbReference type="EMBL" id="MBA0843647.1"/>
    </source>
</evidence>
<evidence type="ECO:0000256" key="7">
    <source>
        <dbReference type="RuleBase" id="RU365065"/>
    </source>
</evidence>
<name>A0A7J9KB02_9ROSI</name>
<comment type="caution">
    <text evidence="8">The sequence shown here is derived from an EMBL/GenBank/DDBJ whole genome shotgun (WGS) entry which is preliminary data.</text>
</comment>
<feature type="transmembrane region" description="Helical" evidence="7">
    <location>
        <begin position="481"/>
        <end position="502"/>
    </location>
</feature>
<comment type="caution">
    <text evidence="7">Lacks conserved residue(s) required for the propagation of feature annotation.</text>
</comment>
<keyword evidence="5 7" id="KW-1133">Transmembrane helix</keyword>
<evidence type="ECO:0000313" key="9">
    <source>
        <dbReference type="Proteomes" id="UP000593575"/>
    </source>
</evidence>
<proteinExistence type="inferred from homology"/>
<feature type="transmembrane region" description="Helical" evidence="7">
    <location>
        <begin position="577"/>
        <end position="602"/>
    </location>
</feature>
<keyword evidence="4 7" id="KW-0812">Transmembrane</keyword>
<gene>
    <name evidence="8" type="ORF">Goarm_000816</name>
</gene>
<accession>A0A7J9KB02</accession>
<dbReference type="InterPro" id="IPR009716">
    <property type="entry name" value="Ferroportin-1"/>
</dbReference>
<sequence length="647" mass="70230">REAFISRQAASGIRHRFSSSRWLSLNSPPTNTHSRSFDSFKLRCSITNTDVHFNQVATEDEDLSATDSTTPILQLKSDVLETESLNILTGDTYVDNLLTTLPVLSEEEQEALAATPAHPEGLYAFYASCLAGNLVEQLWNFAWPSAIALLHPSLLPVAVMGFFTKLVIIIGGPLVGKLMDHSPRVPSYIFLNAVQASAQLLSVAMIIHAHSVSSASASSSLLHPWFAVLVIAGAIEKLSGVALGVAMERDWVVLLAGINRPTALAQANAVLNRIDLLCEIAGTSLFGILLSRYDPVTCLKFAAGLMMSSLPVMIGLTWLTNKLSAGVLDRAKCSQSCCRTSAEGPLPDADNLVDTGLKAIKLGWREYIQQPVLPASLSYVLLYFNVVLTPGSLMTAFLTQRGIFLSNIYLEFPIVYSLDPGLRTGKITKEIYITEKRAYNSRHSENMLMEFLPKFDLLKHCMQNSLTPNAMWICLTGLNPSIIGGFSGLCAFMGVAATFISATLVRRFGILKAGAVGLIFQALLLTIAVAIYQSGPLAQRSPLLFFLCLIVLSRLGRMSYDIVGAQILQTGIPSSKANLIGTTEISVASLAESLMLGIAIIANDVSHFGFLALLSLLSVVGASWIFCRWLLNPTEEQRSLFSFDPQF</sequence>
<feature type="transmembrane region" description="Helical" evidence="7">
    <location>
        <begin position="608"/>
        <end position="631"/>
    </location>
</feature>
<evidence type="ECO:0000256" key="3">
    <source>
        <dbReference type="ARBA" id="ARBA00022448"/>
    </source>
</evidence>
<feature type="transmembrane region" description="Helical" evidence="7">
    <location>
        <begin position="377"/>
        <end position="398"/>
    </location>
</feature>
<keyword evidence="6 7" id="KW-0472">Membrane</keyword>
<keyword evidence="7" id="KW-0406">Ion transport</keyword>
<dbReference type="SUPFAM" id="SSF103473">
    <property type="entry name" value="MFS general substrate transporter"/>
    <property type="match status" value="1"/>
</dbReference>
<reference evidence="8 9" key="1">
    <citation type="journal article" date="2019" name="Genome Biol. Evol.">
        <title>Insights into the evolution of the New World diploid cottons (Gossypium, subgenus Houzingenia) based on genome sequencing.</title>
        <authorList>
            <person name="Grover C.E."/>
            <person name="Arick M.A. 2nd"/>
            <person name="Thrash A."/>
            <person name="Conover J.L."/>
            <person name="Sanders W.S."/>
            <person name="Peterson D.G."/>
            <person name="Frelichowski J.E."/>
            <person name="Scheffler J.A."/>
            <person name="Scheffler B.E."/>
            <person name="Wendel J.F."/>
        </authorList>
    </citation>
    <scope>NUCLEOTIDE SEQUENCE [LARGE SCALE GENOMIC DNA]</scope>
    <source>
        <strain evidence="8">6</strain>
        <tissue evidence="8">Leaf</tissue>
    </source>
</reference>
<feature type="non-terminal residue" evidence="8">
    <location>
        <position position="647"/>
    </location>
</feature>
<keyword evidence="3 7" id="KW-0813">Transport</keyword>
<dbReference type="AlphaFoldDB" id="A0A7J9KB02"/>
<comment type="subcellular location">
    <subcellularLocation>
        <location evidence="1 7">Membrane</location>
        <topology evidence="1 7">Multi-pass membrane protein</topology>
    </subcellularLocation>
</comment>
<evidence type="ECO:0000256" key="1">
    <source>
        <dbReference type="ARBA" id="ARBA00004141"/>
    </source>
</evidence>
<dbReference type="GO" id="GO:0005381">
    <property type="term" value="F:iron ion transmembrane transporter activity"/>
    <property type="evidence" value="ECO:0007669"/>
    <property type="project" value="UniProtKB-UniRule"/>
</dbReference>